<dbReference type="PANTHER" id="PTHR46401">
    <property type="entry name" value="GLYCOSYLTRANSFERASE WBBK-RELATED"/>
    <property type="match status" value="1"/>
</dbReference>
<proteinExistence type="predicted"/>
<dbReference type="EMBL" id="SOPW01000018">
    <property type="protein sequence ID" value="TFB14175.1"/>
    <property type="molecule type" value="Genomic_DNA"/>
</dbReference>
<dbReference type="PANTHER" id="PTHR46401:SF2">
    <property type="entry name" value="GLYCOSYLTRANSFERASE WBBK-RELATED"/>
    <property type="match status" value="1"/>
</dbReference>
<keyword evidence="4" id="KW-1185">Reference proteome</keyword>
<dbReference type="SUPFAM" id="SSF53756">
    <property type="entry name" value="UDP-Glycosyltransferase/glycogen phosphorylase"/>
    <property type="match status" value="1"/>
</dbReference>
<dbReference type="Pfam" id="PF00534">
    <property type="entry name" value="Glycos_transf_1"/>
    <property type="match status" value="1"/>
</dbReference>
<reference evidence="3 4" key="1">
    <citation type="submission" date="2019-03" db="EMBL/GenBank/DDBJ databases">
        <authorList>
            <person name="He R.-H."/>
        </authorList>
    </citation>
    <scope>NUCLEOTIDE SEQUENCE [LARGE SCALE GENOMIC DNA]</scope>
    <source>
        <strain evidence="4">SH 714</strain>
    </source>
</reference>
<accession>A0A4Y8IGV7</accession>
<dbReference type="Proteomes" id="UP000297975">
    <property type="component" value="Unassembled WGS sequence"/>
</dbReference>
<evidence type="ECO:0000256" key="1">
    <source>
        <dbReference type="ARBA" id="ARBA00022679"/>
    </source>
</evidence>
<comment type="caution">
    <text evidence="3">The sequence shown here is derived from an EMBL/GenBank/DDBJ whole genome shotgun (WGS) entry which is preliminary data.</text>
</comment>
<feature type="domain" description="Glycosyl transferase family 1" evidence="2">
    <location>
        <begin position="194"/>
        <end position="345"/>
    </location>
</feature>
<organism evidence="3 4">
    <name type="scientific">Filobacillus milosensis</name>
    <dbReference type="NCBI Taxonomy" id="94137"/>
    <lineage>
        <taxon>Bacteria</taxon>
        <taxon>Bacillati</taxon>
        <taxon>Bacillota</taxon>
        <taxon>Bacilli</taxon>
        <taxon>Bacillales</taxon>
        <taxon>Bacillaceae</taxon>
        <taxon>Filobacillus</taxon>
    </lineage>
</organism>
<protein>
    <submittedName>
        <fullName evidence="3">Glycosyltransferase</fullName>
    </submittedName>
</protein>
<dbReference type="GO" id="GO:0009103">
    <property type="term" value="P:lipopolysaccharide biosynthetic process"/>
    <property type="evidence" value="ECO:0007669"/>
    <property type="project" value="TreeGrafter"/>
</dbReference>
<evidence type="ECO:0000259" key="2">
    <source>
        <dbReference type="Pfam" id="PF00534"/>
    </source>
</evidence>
<dbReference type="AlphaFoldDB" id="A0A4Y8IGV7"/>
<evidence type="ECO:0000313" key="4">
    <source>
        <dbReference type="Proteomes" id="UP000297975"/>
    </source>
</evidence>
<keyword evidence="1 3" id="KW-0808">Transferase</keyword>
<dbReference type="OrthoDB" id="9775208at2"/>
<gene>
    <name evidence="3" type="ORF">E3U55_14090</name>
</gene>
<name>A0A4Y8IGV7_9BACI</name>
<dbReference type="InterPro" id="IPR001296">
    <property type="entry name" value="Glyco_trans_1"/>
</dbReference>
<dbReference type="Gene3D" id="3.40.50.2000">
    <property type="entry name" value="Glycogen Phosphorylase B"/>
    <property type="match status" value="2"/>
</dbReference>
<evidence type="ECO:0000313" key="3">
    <source>
        <dbReference type="EMBL" id="TFB14175.1"/>
    </source>
</evidence>
<dbReference type="GO" id="GO:0016757">
    <property type="term" value="F:glycosyltransferase activity"/>
    <property type="evidence" value="ECO:0007669"/>
    <property type="project" value="InterPro"/>
</dbReference>
<sequence length="362" mass="42565">MRIMVFDVPAESGGALSILNDFYQEVKDCCKEQDEIEWYFVLSTTYLEERDNIKTLNYPWVKKSWLHRFYFDRFIAPKIVNKYNVDKILSLQNLVVPKIKRIPQIVYIHQSLPFVNYKFKFMNETKFWVYQNLIGKSITNSIEKANKTIVQTNWMKDAIIKKAKNVEENNIKVIPPKVDIKKIKTLNKEIYSMKTFFYPASAQYYKNHRVIVGACQKLIAEGIKDFNVIFTLNGNETEHIRSLYLKVKDKSLPISFIGRISRDEVFEYYSKCVLLFPSYIETFGMPLLEAKLTNSFIIASDAPFTHEILKDYDNVRFIDPFNNYDVSKNMKEAIKKEKYNNMESNNPITKNVTIIEQVLSSN</sequence>